<dbReference type="GO" id="GO:0047617">
    <property type="term" value="F:fatty acyl-CoA hydrolase activity"/>
    <property type="evidence" value="ECO:0007669"/>
    <property type="project" value="TreeGrafter"/>
</dbReference>
<keyword evidence="4" id="KW-1185">Reference proteome</keyword>
<reference evidence="3 4" key="1">
    <citation type="submission" date="2020-02" db="EMBL/GenBank/DDBJ databases">
        <authorList>
            <person name="Zheng R.K."/>
            <person name="Sun C.M."/>
        </authorList>
    </citation>
    <scope>NUCLEOTIDE SEQUENCE [LARGE SCALE GENOMIC DNA]</scope>
    <source>
        <strain evidence="4">rifampicinis</strain>
    </source>
</reference>
<evidence type="ECO:0000256" key="1">
    <source>
        <dbReference type="ARBA" id="ARBA00005953"/>
    </source>
</evidence>
<accession>A0A7S8EC92</accession>
<dbReference type="KEGG" id="pmet:G4Y79_08090"/>
<dbReference type="Pfam" id="PF13279">
    <property type="entry name" value="4HBT_2"/>
    <property type="match status" value="2"/>
</dbReference>
<evidence type="ECO:0000256" key="2">
    <source>
        <dbReference type="ARBA" id="ARBA00022801"/>
    </source>
</evidence>
<evidence type="ECO:0000313" key="4">
    <source>
        <dbReference type="Proteomes" id="UP000594468"/>
    </source>
</evidence>
<dbReference type="NCBIfam" id="TIGR00051">
    <property type="entry name" value="YbgC/FadM family acyl-CoA thioesterase"/>
    <property type="match status" value="1"/>
</dbReference>
<keyword evidence="2" id="KW-0378">Hydrolase</keyword>
<gene>
    <name evidence="3" type="ORF">G4Y79_08090</name>
</gene>
<dbReference type="EMBL" id="CP062983">
    <property type="protein sequence ID" value="QPC84321.1"/>
    <property type="molecule type" value="Genomic_DNA"/>
</dbReference>
<comment type="similarity">
    <text evidence="1">Belongs to the 4-hydroxybenzoyl-CoA thioesterase family.</text>
</comment>
<sequence length="299" mass="34695">MPRTYTRHFRVRHYECDIYGHLNNVNYVRYMQEAALDASADAGWPVARYDRIGHGWFVRETEIDYLKPLSHTERVGITTWVEDVRRVRSLRRYEFRREGEDDLAARASSEWVYINLETHQPTHVPDEVIYAYAPEGPPEHTNSRGHFPTLPPQPAGAFTQRHHVAWRDLDTAGHMNNACYLEYFEDAAAEFARPYGWPIQRMIEAGFGMVLRHMHIQYLQPALLDEEIEVATWFSGLHSFRVNRHFTMTRIRDGALLARATSLWVCIDLATKRPMRAPKAYVEACAPNGALTSDSGHRR</sequence>
<dbReference type="SUPFAM" id="SSF54637">
    <property type="entry name" value="Thioesterase/thiol ester dehydrase-isomerase"/>
    <property type="match status" value="2"/>
</dbReference>
<evidence type="ECO:0000313" key="3">
    <source>
        <dbReference type="EMBL" id="QPC84321.1"/>
    </source>
</evidence>
<dbReference type="InterPro" id="IPR006684">
    <property type="entry name" value="YbgC/YbaW"/>
</dbReference>
<dbReference type="InterPro" id="IPR029069">
    <property type="entry name" value="HotDog_dom_sf"/>
</dbReference>
<dbReference type="InterPro" id="IPR050563">
    <property type="entry name" value="4-hydroxybenzoyl-CoA_TE"/>
</dbReference>
<dbReference type="PANTHER" id="PTHR31793">
    <property type="entry name" value="4-HYDROXYBENZOYL-COA THIOESTERASE FAMILY MEMBER"/>
    <property type="match status" value="1"/>
</dbReference>
<name>A0A7S8EC92_9CHLR</name>
<protein>
    <submittedName>
        <fullName evidence="3">Acyl-CoA thioesterase</fullName>
    </submittedName>
</protein>
<dbReference type="Proteomes" id="UP000594468">
    <property type="component" value="Chromosome"/>
</dbReference>
<dbReference type="PANTHER" id="PTHR31793:SF27">
    <property type="entry name" value="NOVEL THIOESTERASE SUPERFAMILY DOMAIN AND SAPOSIN A-TYPE DOMAIN CONTAINING PROTEIN (0610012H03RIK)"/>
    <property type="match status" value="1"/>
</dbReference>
<dbReference type="Gene3D" id="3.10.129.10">
    <property type="entry name" value="Hotdog Thioesterase"/>
    <property type="match status" value="2"/>
</dbReference>
<organism evidence="3 4">
    <name type="scientific">Phototrophicus methaneseepsis</name>
    <dbReference type="NCBI Taxonomy" id="2710758"/>
    <lineage>
        <taxon>Bacteria</taxon>
        <taxon>Bacillati</taxon>
        <taxon>Chloroflexota</taxon>
        <taxon>Candidatus Thermofontia</taxon>
        <taxon>Phototrophicales</taxon>
        <taxon>Phototrophicaceae</taxon>
        <taxon>Phototrophicus</taxon>
    </lineage>
</organism>
<proteinExistence type="inferred from homology"/>
<dbReference type="AlphaFoldDB" id="A0A7S8EC92"/>
<dbReference type="RefSeq" id="WP_195172384.1">
    <property type="nucleotide sequence ID" value="NZ_CP062983.1"/>
</dbReference>
<dbReference type="CDD" id="cd00586">
    <property type="entry name" value="4HBT"/>
    <property type="match status" value="2"/>
</dbReference>